<name>A0A8B8GBH0_9HEMI</name>
<dbReference type="GeneID" id="112690457"/>
<evidence type="ECO:0000313" key="1">
    <source>
        <dbReference type="Proteomes" id="UP000694846"/>
    </source>
</evidence>
<dbReference type="OrthoDB" id="6616741at2759"/>
<dbReference type="AlphaFoldDB" id="A0A8B8GBH0"/>
<protein>
    <submittedName>
        <fullName evidence="2">Uncharacterized protein LOC112690457</fullName>
    </submittedName>
</protein>
<proteinExistence type="predicted"/>
<gene>
    <name evidence="2" type="primary">LOC112690457</name>
</gene>
<accession>A0A8B8GBH0</accession>
<keyword evidence="1" id="KW-1185">Reference proteome</keyword>
<sequence>MKEYPALQKPAGYNLLINDFEFIYPDKINSLFETFPLYKVRILELAKTVSEKLRDNTIKGIFNEYLDSASASKEASAIATFCILPFLFTPASTKRKKGTSSWKPSKIEMKDGFITHIKSYSELQETVSRRKNKYAQLGCTLQPFIIIIGPSINDISQIYVYVDNTYYVLNSIVAAIDCCFKVIHSLNLEYPLECLQVWTFIQKVFF</sequence>
<dbReference type="Proteomes" id="UP000694846">
    <property type="component" value="Unplaced"/>
</dbReference>
<reference evidence="2" key="1">
    <citation type="submission" date="2025-08" db="UniProtKB">
        <authorList>
            <consortium name="RefSeq"/>
        </authorList>
    </citation>
    <scope>IDENTIFICATION</scope>
    <source>
        <tissue evidence="2">Whole body</tissue>
    </source>
</reference>
<evidence type="ECO:0000313" key="2">
    <source>
        <dbReference type="RefSeq" id="XP_025420258.1"/>
    </source>
</evidence>
<dbReference type="RefSeq" id="XP_025420258.1">
    <property type="nucleotide sequence ID" value="XM_025564473.1"/>
</dbReference>
<organism evidence="1 2">
    <name type="scientific">Sipha flava</name>
    <name type="common">yellow sugarcane aphid</name>
    <dbReference type="NCBI Taxonomy" id="143950"/>
    <lineage>
        <taxon>Eukaryota</taxon>
        <taxon>Metazoa</taxon>
        <taxon>Ecdysozoa</taxon>
        <taxon>Arthropoda</taxon>
        <taxon>Hexapoda</taxon>
        <taxon>Insecta</taxon>
        <taxon>Pterygota</taxon>
        <taxon>Neoptera</taxon>
        <taxon>Paraneoptera</taxon>
        <taxon>Hemiptera</taxon>
        <taxon>Sternorrhyncha</taxon>
        <taxon>Aphidomorpha</taxon>
        <taxon>Aphidoidea</taxon>
        <taxon>Aphididae</taxon>
        <taxon>Sipha</taxon>
    </lineage>
</organism>